<evidence type="ECO:0000256" key="1">
    <source>
        <dbReference type="SAM" id="Coils"/>
    </source>
</evidence>
<evidence type="ECO:0000313" key="4">
    <source>
        <dbReference type="Proteomes" id="UP000678393"/>
    </source>
</evidence>
<keyword evidence="4" id="KW-1185">Reference proteome</keyword>
<evidence type="ECO:0000313" key="3">
    <source>
        <dbReference type="EMBL" id="CAG5136861.1"/>
    </source>
</evidence>
<gene>
    <name evidence="3" type="ORF">CUNI_LOCUS22419</name>
</gene>
<feature type="coiled-coil region" evidence="1">
    <location>
        <begin position="474"/>
        <end position="550"/>
    </location>
</feature>
<dbReference type="EMBL" id="CAJHNH020008581">
    <property type="protein sequence ID" value="CAG5136861.1"/>
    <property type="molecule type" value="Genomic_DNA"/>
</dbReference>
<sequence>MAAKDLSKTFEDIESEDFSLETSVPTDITMSPDHSEVERRNKKRHITKQLIERKQMIHDLQVLKIEVSQKNFAIESLKAEHIQQVEELEEKLHDAVHQKQILQTRLESELQIQSEEARKRQELFKRELEAVRARQQQLEGANEILQAKAGDVRRSLRDLNISEEQYYQLRGLSEADLSLRDYVAVRLFEATKPLQTEISQLRVQMKTAEDEVATLSRDLLETQKKLDEERQEHGELRIRYQKLHAEHVEMASKVKSEDYRVENYERVKSERDGLEHDQMESTRQLVTLEASFSNLQKERDDLSKELSSSKQTIALLKQDKEYLTRQVSDINNKLAYNEEKLQQLSRQLDDAKLAREEMYEKYVASRDQYKSEYENKLREELEQIRVRTNSEIDRLRTSTREMYERENRNLREARDLALSERDRSQEAEREMNTKYEQLLSEFRQLQAKHESRLSEVQSELKIKMFDAERSQMVYAETVKNLGTAEMEIEKLQKKIEVLTKEYYSLQTSLEKRVVELEASLSEKNTKLEAYEKLEQDLDSVIMQAAEVENEKDAEKVLFSYGYGANVASTTKRRMQQSVHLARRVLQLEKTNTSLRKENQEYKNKINSLVKEVEKTNELLSQSQQPYSYLIQSVKTRDQQLQQQSAAMLVLEEDLRKLEKEKLEMARAHNQMSLDLERLLNQKEEMAVMKQVMLSLSERKFDDDKVKARDFHPSKSVSSMGQRFPHDFELHNDPGVTKPGALHLSKQRSPNRSRQEKKGQQGSRFSKVYGVAKS</sequence>
<organism evidence="3 4">
    <name type="scientific">Candidula unifasciata</name>
    <dbReference type="NCBI Taxonomy" id="100452"/>
    <lineage>
        <taxon>Eukaryota</taxon>
        <taxon>Metazoa</taxon>
        <taxon>Spiralia</taxon>
        <taxon>Lophotrochozoa</taxon>
        <taxon>Mollusca</taxon>
        <taxon>Gastropoda</taxon>
        <taxon>Heterobranchia</taxon>
        <taxon>Euthyneura</taxon>
        <taxon>Panpulmonata</taxon>
        <taxon>Eupulmonata</taxon>
        <taxon>Stylommatophora</taxon>
        <taxon>Helicina</taxon>
        <taxon>Helicoidea</taxon>
        <taxon>Geomitridae</taxon>
        <taxon>Candidula</taxon>
    </lineage>
</organism>
<proteinExistence type="predicted"/>
<feature type="coiled-coil region" evidence="1">
    <location>
        <begin position="285"/>
        <end position="448"/>
    </location>
</feature>
<feature type="coiled-coil region" evidence="1">
    <location>
        <begin position="198"/>
        <end position="246"/>
    </location>
</feature>
<protein>
    <recommendedName>
        <fullName evidence="5">Progesterone-induced-blocking factor 1</fullName>
    </recommendedName>
</protein>
<dbReference type="AlphaFoldDB" id="A0A8S4AGB2"/>
<evidence type="ECO:0000256" key="2">
    <source>
        <dbReference type="SAM" id="MobiDB-lite"/>
    </source>
</evidence>
<dbReference type="GO" id="GO:0005815">
    <property type="term" value="C:microtubule organizing center"/>
    <property type="evidence" value="ECO:0007669"/>
    <property type="project" value="TreeGrafter"/>
</dbReference>
<feature type="coiled-coil region" evidence="1">
    <location>
        <begin position="71"/>
        <end position="148"/>
    </location>
</feature>
<dbReference type="PANTHER" id="PTHR18950">
    <property type="entry name" value="PROGESTERONE-INDUCED BLOCKING FACTOR 1"/>
    <property type="match status" value="1"/>
</dbReference>
<dbReference type="OrthoDB" id="299638at2759"/>
<keyword evidence="1" id="KW-0175">Coiled coil</keyword>
<reference evidence="3" key="1">
    <citation type="submission" date="2021-04" db="EMBL/GenBank/DDBJ databases">
        <authorList>
            <consortium name="Molecular Ecology Group"/>
        </authorList>
    </citation>
    <scope>NUCLEOTIDE SEQUENCE</scope>
</reference>
<dbReference type="InterPro" id="IPR026205">
    <property type="entry name" value="PIBF1"/>
</dbReference>
<dbReference type="GO" id="GO:0060271">
    <property type="term" value="P:cilium assembly"/>
    <property type="evidence" value="ECO:0007669"/>
    <property type="project" value="TreeGrafter"/>
</dbReference>
<feature type="region of interest" description="Disordered" evidence="2">
    <location>
        <begin position="24"/>
        <end position="43"/>
    </location>
</feature>
<name>A0A8S4AGB2_9EUPU</name>
<comment type="caution">
    <text evidence="3">The sequence shown here is derived from an EMBL/GenBank/DDBJ whole genome shotgun (WGS) entry which is preliminary data.</text>
</comment>
<accession>A0A8S4AGB2</accession>
<dbReference type="PANTHER" id="PTHR18950:SF0">
    <property type="entry name" value="PROGESTERONE IMMUNOMODULATORY BINDING FACTOR 1"/>
    <property type="match status" value="1"/>
</dbReference>
<evidence type="ECO:0008006" key="5">
    <source>
        <dbReference type="Google" id="ProtNLM"/>
    </source>
</evidence>
<feature type="coiled-coil region" evidence="1">
    <location>
        <begin position="584"/>
        <end position="670"/>
    </location>
</feature>
<feature type="region of interest" description="Disordered" evidence="2">
    <location>
        <begin position="711"/>
        <end position="773"/>
    </location>
</feature>
<dbReference type="Proteomes" id="UP000678393">
    <property type="component" value="Unassembled WGS sequence"/>
</dbReference>